<evidence type="ECO:0000256" key="2">
    <source>
        <dbReference type="ARBA" id="ARBA00022475"/>
    </source>
</evidence>
<dbReference type="Pfam" id="PF13231">
    <property type="entry name" value="PMT_2"/>
    <property type="match status" value="1"/>
</dbReference>
<dbReference type="EMBL" id="CP042912">
    <property type="protein sequence ID" value="QEG23261.1"/>
    <property type="molecule type" value="Genomic_DNA"/>
</dbReference>
<dbReference type="GO" id="GO:0009103">
    <property type="term" value="P:lipopolysaccharide biosynthetic process"/>
    <property type="evidence" value="ECO:0007669"/>
    <property type="project" value="UniProtKB-ARBA"/>
</dbReference>
<dbReference type="GO" id="GO:0010041">
    <property type="term" value="P:response to iron(III) ion"/>
    <property type="evidence" value="ECO:0007669"/>
    <property type="project" value="TreeGrafter"/>
</dbReference>
<keyword evidence="6 9" id="KW-1133">Transmembrane helix</keyword>
<organism evidence="11 12">
    <name type="scientific">Mariniblastus fucicola</name>
    <dbReference type="NCBI Taxonomy" id="980251"/>
    <lineage>
        <taxon>Bacteria</taxon>
        <taxon>Pseudomonadati</taxon>
        <taxon>Planctomycetota</taxon>
        <taxon>Planctomycetia</taxon>
        <taxon>Pirellulales</taxon>
        <taxon>Pirellulaceae</taxon>
        <taxon>Mariniblastus</taxon>
    </lineage>
</organism>
<dbReference type="InterPro" id="IPR050297">
    <property type="entry name" value="LipidA_mod_glycosyltrf_83"/>
</dbReference>
<dbReference type="GO" id="GO:0005886">
    <property type="term" value="C:plasma membrane"/>
    <property type="evidence" value="ECO:0007669"/>
    <property type="project" value="UniProtKB-SubCell"/>
</dbReference>
<feature type="transmembrane region" description="Helical" evidence="9">
    <location>
        <begin position="515"/>
        <end position="541"/>
    </location>
</feature>
<gene>
    <name evidence="11" type="primary">arnT_2</name>
    <name evidence="11" type="ORF">MFFC18_31570</name>
</gene>
<keyword evidence="5 9" id="KW-0812">Transmembrane</keyword>
<sequence>MQTSEHPTRPDDEDPREESNDSPLGVSVIVFEDAEHHGKLIADMRASFQRRGTPIEFIIVSAEGPRLAPLSGTQHAESVQSFDAAIRLARHENIAVADAVYDFDAAHWQIVDPANRHDAFRSWSYSPSRAPGSRKLLVWIYCMVVRLLFGVSKNPIAPGIVTFRKSQLTGIDTSRLELNTTDSVTQLLAVAKSKGRRVEEHRCNFRQPDLEWHKKNSIGPHFPKSKSIKRSIKRNLQFWFSELAFPARLNETNHVSSPRNLAIATAMLLIVAGTMLFANSSYPLFEPDETRNAQLAINIAETGNWGSLSLADEPYWDKPPLLAWLTAISYECFGISEWATRLPSIISSLCLLGLMMLAGTKLIGLRATTFGAASLLLAWGFSFQTRYATMDALLMLFTTATILGIAVGVMQDGSRKFRKGWLIVSGISLGLGLLTKGPICLVLTVPPIVAWMVLNRDISRDAKRATMKLVAIPAILVAAPWFVLTTLTNPEFAWYFLWKHHVLRFSDAFNHQEPFWYYLPILWLFMFPASILLPRVIYVAVARKQKYRRFQTPTHGLLLMSTLWIVGFFSMSQCKLPAYILPAFPLIALLTGVIANFEIGRSTGIRTRFDRLPRRIAIGVCVLTWVVSGISILQFGSVDFGSLTLFALANLASVVLLVTFPLKRSSPKTASWLATLAIGMIFVFLGVNKLVPSIALDRSILLSIAQQQTADQPQTVVYFGRDAFGAGLYLPESSVVQIDEDSPEQVGQILAQSGAATIVASDSNISMLKATFGDAISISQPIGRHTFRVSASPERIATGTRPTTTHK</sequence>
<keyword evidence="12" id="KW-1185">Reference proteome</keyword>
<evidence type="ECO:0000256" key="7">
    <source>
        <dbReference type="ARBA" id="ARBA00023136"/>
    </source>
</evidence>
<evidence type="ECO:0000259" key="10">
    <source>
        <dbReference type="Pfam" id="PF13231"/>
    </source>
</evidence>
<feature type="region of interest" description="Disordered" evidence="8">
    <location>
        <begin position="1"/>
        <end position="24"/>
    </location>
</feature>
<evidence type="ECO:0000256" key="6">
    <source>
        <dbReference type="ARBA" id="ARBA00022989"/>
    </source>
</evidence>
<dbReference type="PANTHER" id="PTHR33908">
    <property type="entry name" value="MANNOSYLTRANSFERASE YKCB-RELATED"/>
    <property type="match status" value="1"/>
</dbReference>
<dbReference type="AlphaFoldDB" id="A0A5B9PKS8"/>
<evidence type="ECO:0000256" key="5">
    <source>
        <dbReference type="ARBA" id="ARBA00022692"/>
    </source>
</evidence>
<feature type="transmembrane region" description="Helical" evidence="9">
    <location>
        <begin position="363"/>
        <end position="381"/>
    </location>
</feature>
<keyword evidence="4 11" id="KW-0808">Transferase</keyword>
<evidence type="ECO:0000256" key="3">
    <source>
        <dbReference type="ARBA" id="ARBA00022676"/>
    </source>
</evidence>
<name>A0A5B9PKS8_9BACT</name>
<dbReference type="GO" id="GO:0103015">
    <property type="term" value="F:4-amino-4-deoxy-L-arabinose transferase activity"/>
    <property type="evidence" value="ECO:0007669"/>
    <property type="project" value="UniProtKB-EC"/>
</dbReference>
<dbReference type="OrthoDB" id="9815691at2"/>
<feature type="transmembrane region" description="Helical" evidence="9">
    <location>
        <begin position="393"/>
        <end position="410"/>
    </location>
</feature>
<dbReference type="PANTHER" id="PTHR33908:SF3">
    <property type="entry name" value="UNDECAPRENYL PHOSPHATE-ALPHA-4-AMINO-4-DEOXY-L-ARABINOSE ARABINOSYL TRANSFERASE"/>
    <property type="match status" value="1"/>
</dbReference>
<evidence type="ECO:0000256" key="9">
    <source>
        <dbReference type="SAM" id="Phobius"/>
    </source>
</evidence>
<feature type="transmembrane region" description="Helical" evidence="9">
    <location>
        <begin position="553"/>
        <end position="570"/>
    </location>
</feature>
<dbReference type="InterPro" id="IPR038731">
    <property type="entry name" value="RgtA/B/C-like"/>
</dbReference>
<feature type="transmembrane region" description="Helical" evidence="9">
    <location>
        <begin position="640"/>
        <end position="660"/>
    </location>
</feature>
<comment type="subcellular location">
    <subcellularLocation>
        <location evidence="1">Cell membrane</location>
        <topology evidence="1">Multi-pass membrane protein</topology>
    </subcellularLocation>
</comment>
<feature type="transmembrane region" description="Helical" evidence="9">
    <location>
        <begin position="576"/>
        <end position="595"/>
    </location>
</feature>
<accession>A0A5B9PKS8</accession>
<dbReference type="STRING" id="980251.GCA_001642875_00553"/>
<keyword evidence="3 11" id="KW-0328">Glycosyltransferase</keyword>
<keyword evidence="2" id="KW-1003">Cell membrane</keyword>
<feature type="transmembrane region" description="Helical" evidence="9">
    <location>
        <begin position="616"/>
        <end position="634"/>
    </location>
</feature>
<keyword evidence="7 9" id="KW-0472">Membrane</keyword>
<dbReference type="RefSeq" id="WP_148618892.1">
    <property type="nucleotide sequence ID" value="NZ_CP042912.1"/>
</dbReference>
<reference evidence="11 12" key="1">
    <citation type="submission" date="2019-08" db="EMBL/GenBank/DDBJ databases">
        <title>Deep-cultivation of Planctomycetes and their phenomic and genomic characterization uncovers novel biology.</title>
        <authorList>
            <person name="Wiegand S."/>
            <person name="Jogler M."/>
            <person name="Boedeker C."/>
            <person name="Pinto D."/>
            <person name="Vollmers J."/>
            <person name="Rivas-Marin E."/>
            <person name="Kohn T."/>
            <person name="Peeters S.H."/>
            <person name="Heuer A."/>
            <person name="Rast P."/>
            <person name="Oberbeckmann S."/>
            <person name="Bunk B."/>
            <person name="Jeske O."/>
            <person name="Meyerdierks A."/>
            <person name="Storesund J.E."/>
            <person name="Kallscheuer N."/>
            <person name="Luecker S."/>
            <person name="Lage O.M."/>
            <person name="Pohl T."/>
            <person name="Merkel B.J."/>
            <person name="Hornburger P."/>
            <person name="Mueller R.-W."/>
            <person name="Bruemmer F."/>
            <person name="Labrenz M."/>
            <person name="Spormann A.M."/>
            <person name="Op den Camp H."/>
            <person name="Overmann J."/>
            <person name="Amann R."/>
            <person name="Jetten M.S.M."/>
            <person name="Mascher T."/>
            <person name="Medema M.H."/>
            <person name="Devos D.P."/>
            <person name="Kaster A.-K."/>
            <person name="Ovreas L."/>
            <person name="Rohde M."/>
            <person name="Galperin M.Y."/>
            <person name="Jogler C."/>
        </authorList>
    </citation>
    <scope>NUCLEOTIDE SEQUENCE [LARGE SCALE GENOMIC DNA]</scope>
    <source>
        <strain evidence="11 12">FC18</strain>
    </source>
</reference>
<proteinExistence type="predicted"/>
<dbReference type="EC" id="2.4.2.43" evidence="11"/>
<feature type="transmembrane region" description="Helical" evidence="9">
    <location>
        <begin position="672"/>
        <end position="691"/>
    </location>
</feature>
<protein>
    <submittedName>
        <fullName evidence="11">Undecaprenyl phosphate-alpha-4-amino-4-deoxy-L-arabinose arabinosyl transferase</fullName>
        <ecNumber evidence="11">2.4.2.43</ecNumber>
    </submittedName>
</protein>
<evidence type="ECO:0000256" key="4">
    <source>
        <dbReference type="ARBA" id="ARBA00022679"/>
    </source>
</evidence>
<evidence type="ECO:0000256" key="8">
    <source>
        <dbReference type="SAM" id="MobiDB-lite"/>
    </source>
</evidence>
<dbReference type="Proteomes" id="UP000322214">
    <property type="component" value="Chromosome"/>
</dbReference>
<feature type="compositionally biased region" description="Basic and acidic residues" evidence="8">
    <location>
        <begin position="1"/>
        <end position="10"/>
    </location>
</feature>
<evidence type="ECO:0000256" key="1">
    <source>
        <dbReference type="ARBA" id="ARBA00004651"/>
    </source>
</evidence>
<evidence type="ECO:0000313" key="12">
    <source>
        <dbReference type="Proteomes" id="UP000322214"/>
    </source>
</evidence>
<evidence type="ECO:0000313" key="11">
    <source>
        <dbReference type="EMBL" id="QEG23261.1"/>
    </source>
</evidence>
<dbReference type="KEGG" id="mff:MFFC18_31570"/>
<feature type="transmembrane region" description="Helical" evidence="9">
    <location>
        <begin position="422"/>
        <end position="454"/>
    </location>
</feature>
<feature type="domain" description="Glycosyltransferase RgtA/B/C/D-like" evidence="10">
    <location>
        <begin position="317"/>
        <end position="482"/>
    </location>
</feature>